<protein>
    <submittedName>
        <fullName evidence="11">Cation:proton antiporter</fullName>
    </submittedName>
</protein>
<feature type="transmembrane region" description="Helical" evidence="9">
    <location>
        <begin position="149"/>
        <end position="168"/>
    </location>
</feature>
<evidence type="ECO:0000256" key="8">
    <source>
        <dbReference type="RuleBase" id="RU000320"/>
    </source>
</evidence>
<accession>A0ABR9V0T5</accession>
<dbReference type="InterPro" id="IPR050586">
    <property type="entry name" value="CPA3_Na-H_Antiporter_D"/>
</dbReference>
<keyword evidence="3" id="KW-1003">Cell membrane</keyword>
<reference evidence="11 12" key="1">
    <citation type="submission" date="2020-10" db="EMBL/GenBank/DDBJ databases">
        <authorList>
            <person name="Castelo-Branco R."/>
            <person name="Eusebio N."/>
            <person name="Adriana R."/>
            <person name="Vieira A."/>
            <person name="Brugerolle De Fraissinette N."/>
            <person name="Rezende De Castro R."/>
            <person name="Schneider M.P."/>
            <person name="Vasconcelos V."/>
            <person name="Leao P.N."/>
        </authorList>
    </citation>
    <scope>NUCLEOTIDE SEQUENCE [LARGE SCALE GENOMIC DNA]</scope>
    <source>
        <strain evidence="11 12">LEGE 03274</strain>
    </source>
</reference>
<evidence type="ECO:0000256" key="6">
    <source>
        <dbReference type="ARBA" id="ARBA00023136"/>
    </source>
</evidence>
<feature type="transmembrane region" description="Helical" evidence="9">
    <location>
        <begin position="95"/>
        <end position="113"/>
    </location>
</feature>
<dbReference type="Proteomes" id="UP000654604">
    <property type="component" value="Unassembled WGS sequence"/>
</dbReference>
<comment type="caution">
    <text evidence="11">The sequence shown here is derived from an EMBL/GenBank/DDBJ whole genome shotgun (WGS) entry which is preliminary data.</text>
</comment>
<evidence type="ECO:0000256" key="1">
    <source>
        <dbReference type="ARBA" id="ARBA00004651"/>
    </source>
</evidence>
<evidence type="ECO:0000256" key="2">
    <source>
        <dbReference type="ARBA" id="ARBA00005346"/>
    </source>
</evidence>
<organism evidence="11 12">
    <name type="scientific">Cyanobacterium stanieri LEGE 03274</name>
    <dbReference type="NCBI Taxonomy" id="1828756"/>
    <lineage>
        <taxon>Bacteria</taxon>
        <taxon>Bacillati</taxon>
        <taxon>Cyanobacteriota</taxon>
        <taxon>Cyanophyceae</taxon>
        <taxon>Oscillatoriophycideae</taxon>
        <taxon>Chroococcales</taxon>
        <taxon>Geminocystaceae</taxon>
        <taxon>Cyanobacterium</taxon>
    </lineage>
</organism>
<comment type="subcellular location">
    <subcellularLocation>
        <location evidence="1">Cell membrane</location>
        <topology evidence="1">Multi-pass membrane protein</topology>
    </subcellularLocation>
    <subcellularLocation>
        <location evidence="8">Membrane</location>
        <topology evidence="8">Multi-pass membrane protein</topology>
    </subcellularLocation>
</comment>
<keyword evidence="6 9" id="KW-0472">Membrane</keyword>
<dbReference type="PANTHER" id="PTHR42703:SF1">
    <property type="entry name" value="NA(+)_H(+) ANTIPORTER SUBUNIT D1"/>
    <property type="match status" value="1"/>
</dbReference>
<comment type="function">
    <text evidence="7">NDH-1 shuttles electrons from NAD(P)H, via FMN and iron-sulfur (Fe-S) centers, to quinones in the respiratory chain. The immediate electron acceptor for the enzyme in this species is believed to be plastoquinone. Couples the redox reaction to proton translocation (for every two electrons transferred, four hydrogen ions are translocated across the cytoplasmic membrane), and thus conserves the redox energy in a proton gradient.</text>
</comment>
<feature type="transmembrane region" description="Helical" evidence="9">
    <location>
        <begin position="221"/>
        <end position="241"/>
    </location>
</feature>
<dbReference type="NCBIfam" id="NF005564">
    <property type="entry name" value="PRK07234.1-4"/>
    <property type="match status" value="1"/>
</dbReference>
<evidence type="ECO:0000259" key="10">
    <source>
        <dbReference type="Pfam" id="PF00361"/>
    </source>
</evidence>
<evidence type="ECO:0000256" key="7">
    <source>
        <dbReference type="ARBA" id="ARBA00025624"/>
    </source>
</evidence>
<proteinExistence type="inferred from homology"/>
<feature type="transmembrane region" description="Helical" evidence="9">
    <location>
        <begin position="365"/>
        <end position="384"/>
    </location>
</feature>
<evidence type="ECO:0000256" key="9">
    <source>
        <dbReference type="SAM" id="Phobius"/>
    </source>
</evidence>
<feature type="transmembrane region" description="Helical" evidence="9">
    <location>
        <begin position="423"/>
        <end position="441"/>
    </location>
</feature>
<evidence type="ECO:0000313" key="12">
    <source>
        <dbReference type="Proteomes" id="UP000654604"/>
    </source>
</evidence>
<evidence type="ECO:0000256" key="5">
    <source>
        <dbReference type="ARBA" id="ARBA00022989"/>
    </source>
</evidence>
<feature type="transmembrane region" description="Helical" evidence="9">
    <location>
        <begin position="29"/>
        <end position="49"/>
    </location>
</feature>
<feature type="transmembrane region" description="Helical" evidence="9">
    <location>
        <begin position="247"/>
        <end position="265"/>
    </location>
</feature>
<sequence>MTNLTIISILLPLFIGFLVYLLPKIDKIFCLLTVLFSIFYASYIIINNVDLSLQLLDNFGVQLLVNNLSAYFIITNALVTGAVILYSWKTKKKTFFYTLLIILHGSMNAVFISADFLSVYVALEVIGISAFLLVVYPRTDRSIWVGLRYLFTSNIAMLFYLIGAILVYKSNQSFAFTGLINSTPEAIALIFLGLLTKGGIFISGLWLPLTHAESQSPVSAILSGVVVKAGIFPLLRCAIMMNDFDSLIHAVGIATAFFGITYALFSQDTKRILASSTVSQLGWILVAPEVGGFYALAHGLAKANLFMISGVLPSRNIQELQNRAISTRLWLALSVGSLSICGFPLFYGFAAKTLALKNLSSIEELLMNISAVGTAMIYAKFIFLPRGGIDKTPSNLWWGLAPLIVAIFAGNFLYISAYTPLNVIKGLGLSAIGFLLHFLIFKKAVFTLSRYFEELEQIMGVMILMLVVLFWMVVAWSPVSFFV</sequence>
<dbReference type="EMBL" id="JADEWC010000001">
    <property type="protein sequence ID" value="MBE9221191.1"/>
    <property type="molecule type" value="Genomic_DNA"/>
</dbReference>
<feature type="transmembrane region" description="Helical" evidence="9">
    <location>
        <begin position="188"/>
        <end position="209"/>
    </location>
</feature>
<gene>
    <name evidence="11" type="ORF">IQ215_00625</name>
</gene>
<keyword evidence="5 9" id="KW-1133">Transmembrane helix</keyword>
<evidence type="ECO:0000313" key="11">
    <source>
        <dbReference type="EMBL" id="MBE9221191.1"/>
    </source>
</evidence>
<keyword evidence="12" id="KW-1185">Reference proteome</keyword>
<evidence type="ECO:0000256" key="3">
    <source>
        <dbReference type="ARBA" id="ARBA00022475"/>
    </source>
</evidence>
<feature type="transmembrane region" description="Helical" evidence="9">
    <location>
        <begin position="396"/>
        <end position="417"/>
    </location>
</feature>
<dbReference type="RefSeq" id="WP_193799389.1">
    <property type="nucleotide sequence ID" value="NZ_JADEWC010000001.1"/>
</dbReference>
<feature type="transmembrane region" description="Helical" evidence="9">
    <location>
        <begin position="6"/>
        <end position="22"/>
    </location>
</feature>
<keyword evidence="4 8" id="KW-0812">Transmembrane</keyword>
<dbReference type="Pfam" id="PF00361">
    <property type="entry name" value="Proton_antipo_M"/>
    <property type="match status" value="1"/>
</dbReference>
<comment type="similarity">
    <text evidence="2">Belongs to the CPA3 antiporters (TC 2.A.63) subunit D family.</text>
</comment>
<feature type="transmembrane region" description="Helical" evidence="9">
    <location>
        <begin position="119"/>
        <end position="137"/>
    </location>
</feature>
<dbReference type="PANTHER" id="PTHR42703">
    <property type="entry name" value="NADH DEHYDROGENASE"/>
    <property type="match status" value="1"/>
</dbReference>
<feature type="transmembrane region" description="Helical" evidence="9">
    <location>
        <begin position="329"/>
        <end position="350"/>
    </location>
</feature>
<feature type="transmembrane region" description="Helical" evidence="9">
    <location>
        <begin position="461"/>
        <end position="482"/>
    </location>
</feature>
<feature type="transmembrane region" description="Helical" evidence="9">
    <location>
        <begin position="69"/>
        <end position="88"/>
    </location>
</feature>
<feature type="domain" description="NADH:quinone oxidoreductase/Mrp antiporter transmembrane" evidence="10">
    <location>
        <begin position="113"/>
        <end position="375"/>
    </location>
</feature>
<name>A0ABR9V0T5_9CHRO</name>
<evidence type="ECO:0000256" key="4">
    <source>
        <dbReference type="ARBA" id="ARBA00022692"/>
    </source>
</evidence>
<dbReference type="InterPro" id="IPR001750">
    <property type="entry name" value="ND/Mrp_TM"/>
</dbReference>